<evidence type="ECO:0000313" key="3">
    <source>
        <dbReference type="Proteomes" id="UP000299102"/>
    </source>
</evidence>
<name>A0A4C1TBD7_EUMVA</name>
<keyword evidence="1" id="KW-1133">Transmembrane helix</keyword>
<gene>
    <name evidence="2" type="ORF">EVAR_5475_1</name>
</gene>
<dbReference type="EMBL" id="BGZK01000043">
    <property type="protein sequence ID" value="GBP10900.1"/>
    <property type="molecule type" value="Genomic_DNA"/>
</dbReference>
<sequence length="128" mass="14012">MVPIFKVNVEPKEAYELTIVAINDKGESEAVVINQDEIIDKEIAGMAEPANVVADITTLSLALCGGVALLVLLACGLVLCTHERVTTVELTRSPSTEPPLCAYNTEGLYNRQFKRTVKNWEKCNVCMD</sequence>
<feature type="transmembrane region" description="Helical" evidence="1">
    <location>
        <begin position="56"/>
        <end position="80"/>
    </location>
</feature>
<evidence type="ECO:0000313" key="2">
    <source>
        <dbReference type="EMBL" id="GBP10900.1"/>
    </source>
</evidence>
<evidence type="ECO:0000256" key="1">
    <source>
        <dbReference type="SAM" id="Phobius"/>
    </source>
</evidence>
<keyword evidence="3" id="KW-1185">Reference proteome</keyword>
<accession>A0A4C1TBD7</accession>
<organism evidence="2 3">
    <name type="scientific">Eumeta variegata</name>
    <name type="common">Bagworm moth</name>
    <name type="synonym">Eumeta japonica</name>
    <dbReference type="NCBI Taxonomy" id="151549"/>
    <lineage>
        <taxon>Eukaryota</taxon>
        <taxon>Metazoa</taxon>
        <taxon>Ecdysozoa</taxon>
        <taxon>Arthropoda</taxon>
        <taxon>Hexapoda</taxon>
        <taxon>Insecta</taxon>
        <taxon>Pterygota</taxon>
        <taxon>Neoptera</taxon>
        <taxon>Endopterygota</taxon>
        <taxon>Lepidoptera</taxon>
        <taxon>Glossata</taxon>
        <taxon>Ditrysia</taxon>
        <taxon>Tineoidea</taxon>
        <taxon>Psychidae</taxon>
        <taxon>Oiketicinae</taxon>
        <taxon>Eumeta</taxon>
    </lineage>
</organism>
<proteinExistence type="predicted"/>
<dbReference type="AlphaFoldDB" id="A0A4C1TBD7"/>
<comment type="caution">
    <text evidence="2">The sequence shown here is derived from an EMBL/GenBank/DDBJ whole genome shotgun (WGS) entry which is preliminary data.</text>
</comment>
<keyword evidence="1" id="KW-0472">Membrane</keyword>
<dbReference type="Proteomes" id="UP000299102">
    <property type="component" value="Unassembled WGS sequence"/>
</dbReference>
<reference evidence="2 3" key="1">
    <citation type="journal article" date="2019" name="Commun. Biol.">
        <title>The bagworm genome reveals a unique fibroin gene that provides high tensile strength.</title>
        <authorList>
            <person name="Kono N."/>
            <person name="Nakamura H."/>
            <person name="Ohtoshi R."/>
            <person name="Tomita M."/>
            <person name="Numata K."/>
            <person name="Arakawa K."/>
        </authorList>
    </citation>
    <scope>NUCLEOTIDE SEQUENCE [LARGE SCALE GENOMIC DNA]</scope>
</reference>
<keyword evidence="1" id="KW-0812">Transmembrane</keyword>
<protein>
    <submittedName>
        <fullName evidence="2">Uncharacterized protein</fullName>
    </submittedName>
</protein>